<dbReference type="EMBL" id="LR899600">
    <property type="protein sequence ID" value="CAD7240995.1"/>
    <property type="molecule type" value="Genomic_DNA"/>
</dbReference>
<keyword evidence="7" id="KW-0319">Glycerol metabolism</keyword>
<evidence type="ECO:0000259" key="13">
    <source>
        <dbReference type="Pfam" id="PF00370"/>
    </source>
</evidence>
<dbReference type="Pfam" id="PF02782">
    <property type="entry name" value="FGGY_C"/>
    <property type="match status" value="1"/>
</dbReference>
<keyword evidence="4 12" id="KW-0808">Transferase</keyword>
<dbReference type="OrthoDB" id="5422795at2759"/>
<dbReference type="NCBIfam" id="TIGR01311">
    <property type="entry name" value="glycerol_kin"/>
    <property type="match status" value="1"/>
</dbReference>
<evidence type="ECO:0000256" key="1">
    <source>
        <dbReference type="ARBA" id="ARBA00005190"/>
    </source>
</evidence>
<dbReference type="AlphaFoldDB" id="A0A7R8X7A1"/>
<feature type="non-terminal residue" evidence="15">
    <location>
        <position position="1"/>
    </location>
</feature>
<dbReference type="EC" id="2.7.1.30" evidence="3"/>
<dbReference type="PANTHER" id="PTHR10196:SF69">
    <property type="entry name" value="GLYCEROL KINASE"/>
    <property type="match status" value="1"/>
</dbReference>
<keyword evidence="5" id="KW-0547">Nucleotide-binding</keyword>
<dbReference type="PROSITE" id="PS00933">
    <property type="entry name" value="FGGY_KINASES_1"/>
    <property type="match status" value="1"/>
</dbReference>
<dbReference type="FunFam" id="3.30.420.40:FF:000108">
    <property type="entry name" value="Glycerol kinase, glycosomal"/>
    <property type="match status" value="1"/>
</dbReference>
<dbReference type="PROSITE" id="PS00445">
    <property type="entry name" value="FGGY_KINASES_2"/>
    <property type="match status" value="1"/>
</dbReference>
<gene>
    <name evidence="15" type="ORF">DSTB1V02_LOCUS997</name>
</gene>
<comment type="catalytic activity">
    <reaction evidence="10">
        <text>glycerol + ATP = sn-glycerol 3-phosphate + ADP + H(+)</text>
        <dbReference type="Rhea" id="RHEA:21644"/>
        <dbReference type="ChEBI" id="CHEBI:15378"/>
        <dbReference type="ChEBI" id="CHEBI:17754"/>
        <dbReference type="ChEBI" id="CHEBI:30616"/>
        <dbReference type="ChEBI" id="CHEBI:57597"/>
        <dbReference type="ChEBI" id="CHEBI:456216"/>
        <dbReference type="EC" id="2.7.1.30"/>
    </reaction>
</comment>
<dbReference type="Proteomes" id="UP000677054">
    <property type="component" value="Unassembled WGS sequence"/>
</dbReference>
<name>A0A7R8X7A1_9CRUS</name>
<dbReference type="InterPro" id="IPR018484">
    <property type="entry name" value="FGGY_N"/>
</dbReference>
<organism evidence="15">
    <name type="scientific">Darwinula stevensoni</name>
    <dbReference type="NCBI Taxonomy" id="69355"/>
    <lineage>
        <taxon>Eukaryota</taxon>
        <taxon>Metazoa</taxon>
        <taxon>Ecdysozoa</taxon>
        <taxon>Arthropoda</taxon>
        <taxon>Crustacea</taxon>
        <taxon>Oligostraca</taxon>
        <taxon>Ostracoda</taxon>
        <taxon>Podocopa</taxon>
        <taxon>Podocopida</taxon>
        <taxon>Darwinulocopina</taxon>
        <taxon>Darwinuloidea</taxon>
        <taxon>Darwinulidae</taxon>
        <taxon>Darwinula</taxon>
    </lineage>
</organism>
<comment type="similarity">
    <text evidence="2 12">Belongs to the FGGY kinase family.</text>
</comment>
<evidence type="ECO:0000256" key="10">
    <source>
        <dbReference type="ARBA" id="ARBA00052101"/>
    </source>
</evidence>
<dbReference type="PANTHER" id="PTHR10196">
    <property type="entry name" value="SUGAR KINASE"/>
    <property type="match status" value="1"/>
</dbReference>
<evidence type="ECO:0000256" key="9">
    <source>
        <dbReference type="ARBA" id="ARBA00043149"/>
    </source>
</evidence>
<dbReference type="InterPro" id="IPR018483">
    <property type="entry name" value="Carb_kinase_FGGY_CS"/>
</dbReference>
<comment type="pathway">
    <text evidence="1">Polyol metabolism; glycerol degradation via glycerol kinase pathway; sn-glycerol 3-phosphate from glycerol: step 1/1.</text>
</comment>
<sequence>PDTYKYLGVEENSSVAVKRTKQRLTTEYKRRVRLVLKTELSGKNKISALNSLATPVLNYSFGVIDWSPTELQAIDRATRKLLTMHHTHHPKAAVERLYLPRCKGGRGLIELESLYKRTTCEVARFIERKQGRLISILRERDALKKSHSIQGDATRFRNALHLDDDCDTTDVKTADQGQREARWKEKPLHGQHPKIMDKPSIDSDVSYNWLKKGLLNAETESNILAIQDQCIRTRNYEKHILKLDVEDRCRCCHGPPETVFKANGGELLTYYQVEIGCSFPHEGWVEQDPMEIFQSVQSCIEKTVENLHRLDIDPCDIITIGITNQRETTIAWDSQTGKPLFKAIVWSDTRTDSLVDSLIMKTPAKDKYHWRQRTGLPINTYFSALKMLWLLENSQDVKDAVKKGTCLFGTVDSWLIWNLTGGVGKGVHITDVTNASRTLLLNINSLQWDSDLCKFFHVNEKMLPKVRSSSEIYGYLAEGPLRGVPISGCIGDQQGSLVGQNCLKEGDTKNTYGTGCFLLSNTGTKVVISEHGLLTTVAYQIGRQKPVYALEGSIAVAGAAVKWLRDNLGIVKTSSEVEDLANSVLDNGGCYFVPAFSGLFAPHWRMDARGIICGMTQYTTKGHIARAALEAVCFQTRDIMEVMKKDSGIQLPHLWANGGMTHNNLLMQLQADILGIPIERPGMVETTALGAAIMAGMAEGVNVWKPKPSSEVTHSDVFHPKFTDDERDILYEQWKVAVERSFGWEKYGEKRKSGTKGAIPGKVPA</sequence>
<dbReference type="InterPro" id="IPR042018">
    <property type="entry name" value="GK1-3_metazoan-type"/>
</dbReference>
<dbReference type="InterPro" id="IPR005999">
    <property type="entry name" value="Glycerol_kin"/>
</dbReference>
<keyword evidence="16" id="KW-1185">Reference proteome</keyword>
<dbReference type="CDD" id="cd07792">
    <property type="entry name" value="ASKHA_NBD_FGGY_GK1-3-like"/>
    <property type="match status" value="1"/>
</dbReference>
<dbReference type="GO" id="GO:0005524">
    <property type="term" value="F:ATP binding"/>
    <property type="evidence" value="ECO:0007669"/>
    <property type="project" value="UniProtKB-KW"/>
</dbReference>
<dbReference type="Gene3D" id="3.30.420.40">
    <property type="match status" value="2"/>
</dbReference>
<reference evidence="15" key="1">
    <citation type="submission" date="2020-11" db="EMBL/GenBank/DDBJ databases">
        <authorList>
            <person name="Tran Van P."/>
        </authorList>
    </citation>
    <scope>NUCLEOTIDE SEQUENCE</scope>
</reference>
<dbReference type="NCBIfam" id="NF000756">
    <property type="entry name" value="PRK00047.1"/>
    <property type="match status" value="1"/>
</dbReference>
<dbReference type="GO" id="GO:0004370">
    <property type="term" value="F:glycerol kinase activity"/>
    <property type="evidence" value="ECO:0007669"/>
    <property type="project" value="UniProtKB-EC"/>
</dbReference>
<dbReference type="Pfam" id="PF00370">
    <property type="entry name" value="FGGY_N"/>
    <property type="match status" value="1"/>
</dbReference>
<protein>
    <recommendedName>
        <fullName evidence="11">Probable glycerol kinase</fullName>
        <ecNumber evidence="3">2.7.1.30</ecNumber>
    </recommendedName>
    <alternativeName>
        <fullName evidence="9">ATP:glycerol 3-phosphotransferase</fullName>
    </alternativeName>
</protein>
<evidence type="ECO:0000256" key="5">
    <source>
        <dbReference type="ARBA" id="ARBA00022741"/>
    </source>
</evidence>
<evidence type="ECO:0000256" key="11">
    <source>
        <dbReference type="ARBA" id="ARBA00071571"/>
    </source>
</evidence>
<dbReference type="GO" id="GO:0006641">
    <property type="term" value="P:triglyceride metabolic process"/>
    <property type="evidence" value="ECO:0007669"/>
    <property type="project" value="TreeGrafter"/>
</dbReference>
<keyword evidence="6 12" id="KW-0418">Kinase</keyword>
<feature type="domain" description="Carbohydrate kinase FGGY C-terminal" evidence="14">
    <location>
        <begin position="510"/>
        <end position="698"/>
    </location>
</feature>
<dbReference type="FunFam" id="3.30.420.40:FF:000177">
    <property type="entry name" value="Glycerol kinase"/>
    <property type="match status" value="1"/>
</dbReference>
<feature type="domain" description="Carbohydrate kinase FGGY N-terminal" evidence="13">
    <location>
        <begin position="263"/>
        <end position="499"/>
    </location>
</feature>
<dbReference type="GO" id="GO:0019563">
    <property type="term" value="P:glycerol catabolic process"/>
    <property type="evidence" value="ECO:0007669"/>
    <property type="project" value="UniProtKB-UniPathway"/>
</dbReference>
<dbReference type="InterPro" id="IPR018485">
    <property type="entry name" value="FGGY_C"/>
</dbReference>
<proteinExistence type="inferred from homology"/>
<evidence type="ECO:0000256" key="2">
    <source>
        <dbReference type="ARBA" id="ARBA00009156"/>
    </source>
</evidence>
<keyword evidence="8" id="KW-0067">ATP-binding</keyword>
<evidence type="ECO:0000256" key="7">
    <source>
        <dbReference type="ARBA" id="ARBA00022798"/>
    </source>
</evidence>
<evidence type="ECO:0000256" key="12">
    <source>
        <dbReference type="RuleBase" id="RU003733"/>
    </source>
</evidence>
<evidence type="ECO:0000313" key="15">
    <source>
        <dbReference type="EMBL" id="CAD7240995.1"/>
    </source>
</evidence>
<accession>A0A7R8X7A1</accession>
<dbReference type="GO" id="GO:0046167">
    <property type="term" value="P:glycerol-3-phosphate biosynthetic process"/>
    <property type="evidence" value="ECO:0007669"/>
    <property type="project" value="TreeGrafter"/>
</dbReference>
<evidence type="ECO:0000256" key="8">
    <source>
        <dbReference type="ARBA" id="ARBA00022840"/>
    </source>
</evidence>
<dbReference type="UniPathway" id="UPA00618">
    <property type="reaction ID" value="UER00672"/>
</dbReference>
<evidence type="ECO:0000256" key="4">
    <source>
        <dbReference type="ARBA" id="ARBA00022679"/>
    </source>
</evidence>
<evidence type="ECO:0000256" key="3">
    <source>
        <dbReference type="ARBA" id="ARBA00012099"/>
    </source>
</evidence>
<evidence type="ECO:0000256" key="6">
    <source>
        <dbReference type="ARBA" id="ARBA00022777"/>
    </source>
</evidence>
<dbReference type="GO" id="GO:0005739">
    <property type="term" value="C:mitochondrion"/>
    <property type="evidence" value="ECO:0007669"/>
    <property type="project" value="TreeGrafter"/>
</dbReference>
<dbReference type="InterPro" id="IPR043129">
    <property type="entry name" value="ATPase_NBD"/>
</dbReference>
<evidence type="ECO:0000259" key="14">
    <source>
        <dbReference type="Pfam" id="PF02782"/>
    </source>
</evidence>
<dbReference type="SUPFAM" id="SSF53067">
    <property type="entry name" value="Actin-like ATPase domain"/>
    <property type="match status" value="2"/>
</dbReference>
<dbReference type="EMBL" id="CAJPEV010000083">
    <property type="protein sequence ID" value="CAG0880275.1"/>
    <property type="molecule type" value="Genomic_DNA"/>
</dbReference>
<evidence type="ECO:0000313" key="16">
    <source>
        <dbReference type="Proteomes" id="UP000677054"/>
    </source>
</evidence>